<dbReference type="PANTHER" id="PTHR12775">
    <property type="entry name" value="PROTEIN C20ORF43 HOMOLOG"/>
    <property type="match status" value="1"/>
</dbReference>
<dbReference type="Pfam" id="PF04641">
    <property type="entry name" value="Rtf2"/>
    <property type="match status" value="1"/>
</dbReference>
<dbReference type="PANTHER" id="PTHR12775:SF2">
    <property type="entry name" value="REPLICATION TERMINATION FACTOR 2"/>
    <property type="match status" value="1"/>
</dbReference>
<protein>
    <submittedName>
        <fullName evidence="2">Replication termination factor 2 RING-finger</fullName>
    </submittedName>
</protein>
<evidence type="ECO:0000313" key="2">
    <source>
        <dbReference type="EMBL" id="KAG7613405.1"/>
    </source>
</evidence>
<dbReference type="EMBL" id="JAEFBJ010000005">
    <property type="protein sequence ID" value="KAG7613405.1"/>
    <property type="molecule type" value="Genomic_DNA"/>
</dbReference>
<dbReference type="GO" id="GO:0005634">
    <property type="term" value="C:nucleus"/>
    <property type="evidence" value="ECO:0007669"/>
    <property type="project" value="TreeGrafter"/>
</dbReference>
<dbReference type="InterPro" id="IPR027799">
    <property type="entry name" value="Rtf2_RING-finger"/>
</dbReference>
<organism evidence="2 3">
    <name type="scientific">Arabidopsis suecica</name>
    <name type="common">Swedish thale-cress</name>
    <name type="synonym">Cardaminopsis suecica</name>
    <dbReference type="NCBI Taxonomy" id="45249"/>
    <lineage>
        <taxon>Eukaryota</taxon>
        <taxon>Viridiplantae</taxon>
        <taxon>Streptophyta</taxon>
        <taxon>Embryophyta</taxon>
        <taxon>Tracheophyta</taxon>
        <taxon>Spermatophyta</taxon>
        <taxon>Magnoliopsida</taxon>
        <taxon>eudicotyledons</taxon>
        <taxon>Gunneridae</taxon>
        <taxon>Pentapetalae</taxon>
        <taxon>rosids</taxon>
        <taxon>malvids</taxon>
        <taxon>Brassicales</taxon>
        <taxon>Brassicaceae</taxon>
        <taxon>Camelineae</taxon>
        <taxon>Arabidopsis</taxon>
    </lineage>
</organism>
<feature type="coiled-coil region" evidence="1">
    <location>
        <begin position="247"/>
        <end position="278"/>
    </location>
</feature>
<dbReference type="CDD" id="cd16653">
    <property type="entry name" value="RING-like_Rtf2"/>
    <property type="match status" value="1"/>
</dbReference>
<sequence>MHIRRQIFVKSPDCQKVVALQLDPAQSLLTLSGITSLLESSQRISFSACSITLDGKLLNGSTRIQVSKLPSVSMLTLFPRLRGGGGDGGATGAESRDCYLNMYAEKKPDKVDPNEQRLSKWLNCALSNEPLAEPCVIDLLGNLFNKEVLVHALLSKRLPKQFSYIKGLKDMVNIKLTPVAGSDGSSQDTTSAQFQCPVSGLEFNGKYKFFALRGCGHVMSAKALKEVKSSSCLVCHADVKDSDKIVINGTEEEVDLLREKMEEEKAKLREKKGVSKKSKNGAAVVADTGAKVAKRQIEDGNVNGNGITVKKFKAADKVPVNSTKEVYASLFTSSKKKSDFRETYSCRSLPLGRN</sequence>
<dbReference type="OrthoDB" id="247013at2759"/>
<comment type="caution">
    <text evidence="2">The sequence shown here is derived from an EMBL/GenBank/DDBJ whole genome shotgun (WGS) entry which is preliminary data.</text>
</comment>
<dbReference type="InterPro" id="IPR006735">
    <property type="entry name" value="Rtf2"/>
</dbReference>
<evidence type="ECO:0000256" key="1">
    <source>
        <dbReference type="SAM" id="Coils"/>
    </source>
</evidence>
<dbReference type="AlphaFoldDB" id="A0A8T2DMV4"/>
<accession>A0A8T2DMV4</accession>
<dbReference type="GO" id="GO:0006274">
    <property type="term" value="P:DNA replication termination"/>
    <property type="evidence" value="ECO:0007669"/>
    <property type="project" value="TreeGrafter"/>
</dbReference>
<name>A0A8T2DMV4_ARASU</name>
<proteinExistence type="predicted"/>
<keyword evidence="1" id="KW-0175">Coiled coil</keyword>
<reference evidence="2 3" key="1">
    <citation type="submission" date="2020-12" db="EMBL/GenBank/DDBJ databases">
        <title>Concerted genomic and epigenomic changes stabilize Arabidopsis allopolyploids.</title>
        <authorList>
            <person name="Chen Z."/>
        </authorList>
    </citation>
    <scope>NUCLEOTIDE SEQUENCE [LARGE SCALE GENOMIC DNA]</scope>
    <source>
        <strain evidence="2">As9502</strain>
        <tissue evidence="2">Leaf</tissue>
    </source>
</reference>
<evidence type="ECO:0000313" key="3">
    <source>
        <dbReference type="Proteomes" id="UP000694251"/>
    </source>
</evidence>
<keyword evidence="3" id="KW-1185">Reference proteome</keyword>
<dbReference type="Proteomes" id="UP000694251">
    <property type="component" value="Chromosome 5"/>
</dbReference>
<gene>
    <name evidence="2" type="ORF">ISN44_As05g053240</name>
</gene>